<dbReference type="OMA" id="QYALKTR"/>
<proteinExistence type="predicted"/>
<evidence type="ECO:0000313" key="1">
    <source>
        <dbReference type="EMBL" id="EFJ03783.1"/>
    </source>
</evidence>
<accession>D8PQS5</accession>
<reference evidence="1 2" key="1">
    <citation type="journal article" date="2010" name="Nat. Biotechnol.">
        <title>Genome sequence of the model mushroom Schizophyllum commune.</title>
        <authorList>
            <person name="Ohm R.A."/>
            <person name="de Jong J.F."/>
            <person name="Lugones L.G."/>
            <person name="Aerts A."/>
            <person name="Kothe E."/>
            <person name="Stajich J.E."/>
            <person name="de Vries R.P."/>
            <person name="Record E."/>
            <person name="Levasseur A."/>
            <person name="Baker S.E."/>
            <person name="Bartholomew K.A."/>
            <person name="Coutinho P.M."/>
            <person name="Erdmann S."/>
            <person name="Fowler T.J."/>
            <person name="Gathman A.C."/>
            <person name="Lombard V."/>
            <person name="Henrissat B."/>
            <person name="Knabe N."/>
            <person name="Kuees U."/>
            <person name="Lilly W.W."/>
            <person name="Lindquist E."/>
            <person name="Lucas S."/>
            <person name="Magnuson J.K."/>
            <person name="Piumi F."/>
            <person name="Raudaskoski M."/>
            <person name="Salamov A."/>
            <person name="Schmutz J."/>
            <person name="Schwarze F.W.M.R."/>
            <person name="vanKuyk P.A."/>
            <person name="Horton J.S."/>
            <person name="Grigoriev I.V."/>
            <person name="Woesten H.A.B."/>
        </authorList>
    </citation>
    <scope>NUCLEOTIDE SEQUENCE [LARGE SCALE GENOMIC DNA]</scope>
    <source>
        <strain evidence="2">H4-8 / FGSC 9210</strain>
    </source>
</reference>
<keyword evidence="2" id="KW-1185">Reference proteome</keyword>
<sequence length="127" mass="13800">MPAPVQSFDILLDVVNDTQDNVTVQLERDYGVSGSAVALVRPAESLSLVLESGSVYRYALKTQTRVANVTARGWRDMRLAVSSVFASVLPENRATPSPPSNGVVVTRLWRDYRCSVYNARIGGTSAP</sequence>
<dbReference type="GeneID" id="9584979"/>
<dbReference type="RefSeq" id="XP_003038685.1">
    <property type="nucleotide sequence ID" value="XM_003038639.1"/>
</dbReference>
<name>D8PQS5_SCHCM</name>
<dbReference type="KEGG" id="scm:SCHCO_02611204"/>
<evidence type="ECO:0000313" key="2">
    <source>
        <dbReference type="Proteomes" id="UP000007431"/>
    </source>
</evidence>
<dbReference type="OrthoDB" id="3249150at2759"/>
<organism evidence="2">
    <name type="scientific">Schizophyllum commune (strain H4-8 / FGSC 9210)</name>
    <name type="common">Split gill fungus</name>
    <dbReference type="NCBI Taxonomy" id="578458"/>
    <lineage>
        <taxon>Eukaryota</taxon>
        <taxon>Fungi</taxon>
        <taxon>Dikarya</taxon>
        <taxon>Basidiomycota</taxon>
        <taxon>Agaricomycotina</taxon>
        <taxon>Agaricomycetes</taxon>
        <taxon>Agaricomycetidae</taxon>
        <taxon>Agaricales</taxon>
        <taxon>Schizophyllaceae</taxon>
        <taxon>Schizophyllum</taxon>
    </lineage>
</organism>
<gene>
    <name evidence="1" type="ORF">SCHCODRAFT_47900</name>
</gene>
<dbReference type="InParanoid" id="D8PQS5"/>
<protein>
    <submittedName>
        <fullName evidence="1">Uncharacterized protein</fullName>
    </submittedName>
</protein>
<dbReference type="HOGENOM" id="CLU_153333_0_0_1"/>
<dbReference type="EMBL" id="GL377302">
    <property type="protein sequence ID" value="EFJ03783.1"/>
    <property type="molecule type" value="Genomic_DNA"/>
</dbReference>
<dbReference type="AlphaFoldDB" id="D8PQS5"/>
<dbReference type="Proteomes" id="UP000007431">
    <property type="component" value="Unassembled WGS sequence"/>
</dbReference>
<dbReference type="eggNOG" id="ENOG502SRHP">
    <property type="taxonomic scope" value="Eukaryota"/>
</dbReference>
<dbReference type="VEuPathDB" id="FungiDB:SCHCODRAFT_02611204"/>